<dbReference type="Gene3D" id="3.30.200.20">
    <property type="entry name" value="Phosphorylase Kinase, domain 1"/>
    <property type="match status" value="1"/>
</dbReference>
<sequence length="246" mass="26776">MELGAQIIEGKTKIVYAHPDDAALCVLAHKDGITAGDGVRRNEIPGKGALAGRTTANVFRLLECAGVATHFIAAPAPTLTVARCCTMLPLEVVMRRLATGSYLRRNPEVAEGTRFDPLLVEFFLKDDAAHDPLITPTEIAERTLATPAELEQMVTTGCQVFAILETAWAKLEVTLVDLKLEFGRLPSGALIVADVIDNDSWRIWPAGEKSRMLDKQVYRNAALVDDALLAAVYARYAQVADLTDQF</sequence>
<evidence type="ECO:0000313" key="11">
    <source>
        <dbReference type="Proteomes" id="UP000280307"/>
    </source>
</evidence>
<dbReference type="Gene3D" id="3.30.470.20">
    <property type="entry name" value="ATP-grasp fold, B domain"/>
    <property type="match status" value="1"/>
</dbReference>
<dbReference type="GO" id="GO:0005524">
    <property type="term" value="F:ATP binding"/>
    <property type="evidence" value="ECO:0007669"/>
    <property type="project" value="UniProtKB-KW"/>
</dbReference>
<organism evidence="10 11">
    <name type="scientific">Candidatus Viridilinea halotolerans</name>
    <dbReference type="NCBI Taxonomy" id="2491704"/>
    <lineage>
        <taxon>Bacteria</taxon>
        <taxon>Bacillati</taxon>
        <taxon>Chloroflexota</taxon>
        <taxon>Chloroflexia</taxon>
        <taxon>Chloroflexales</taxon>
        <taxon>Chloroflexineae</taxon>
        <taxon>Oscillochloridaceae</taxon>
        <taxon>Candidatus Viridilinea</taxon>
    </lineage>
</organism>
<dbReference type="InterPro" id="IPR050089">
    <property type="entry name" value="SAICAR_synthetase"/>
</dbReference>
<dbReference type="SUPFAM" id="SSF56104">
    <property type="entry name" value="SAICAR synthase-like"/>
    <property type="match status" value="1"/>
</dbReference>
<dbReference type="EC" id="6.3.2.6" evidence="8"/>
<comment type="catalytic activity">
    <reaction evidence="7 8">
        <text>5-amino-1-(5-phospho-D-ribosyl)imidazole-4-carboxylate + L-aspartate + ATP = (2S)-2-[5-amino-1-(5-phospho-beta-D-ribosyl)imidazole-4-carboxamido]succinate + ADP + phosphate + 2 H(+)</text>
        <dbReference type="Rhea" id="RHEA:22628"/>
        <dbReference type="ChEBI" id="CHEBI:15378"/>
        <dbReference type="ChEBI" id="CHEBI:29991"/>
        <dbReference type="ChEBI" id="CHEBI:30616"/>
        <dbReference type="ChEBI" id="CHEBI:43474"/>
        <dbReference type="ChEBI" id="CHEBI:58443"/>
        <dbReference type="ChEBI" id="CHEBI:77657"/>
        <dbReference type="ChEBI" id="CHEBI:456216"/>
        <dbReference type="EC" id="6.3.2.6"/>
    </reaction>
</comment>
<evidence type="ECO:0000256" key="1">
    <source>
        <dbReference type="ARBA" id="ARBA00004672"/>
    </source>
</evidence>
<name>A0A426U1K3_9CHLR</name>
<accession>A0A426U1K3</accession>
<evidence type="ECO:0000256" key="8">
    <source>
        <dbReference type="HAMAP-Rule" id="MF_00137"/>
    </source>
</evidence>
<dbReference type="CDD" id="cd01416">
    <property type="entry name" value="SAICAR_synt_Ade5"/>
    <property type="match status" value="1"/>
</dbReference>
<reference evidence="10 11" key="1">
    <citation type="submission" date="2018-12" db="EMBL/GenBank/DDBJ databases">
        <title>Genome Sequence of Candidatus Viridilinea halotolerans isolated from saline sulfide-rich spring.</title>
        <authorList>
            <person name="Grouzdev D.S."/>
            <person name="Burganskaya E.I."/>
            <person name="Krutkina M.S."/>
            <person name="Sukhacheva M.V."/>
            <person name="Gorlenko V.M."/>
        </authorList>
    </citation>
    <scope>NUCLEOTIDE SEQUENCE [LARGE SCALE GENOMIC DNA]</scope>
    <source>
        <strain evidence="10">Chok-6</strain>
    </source>
</reference>
<dbReference type="UniPathway" id="UPA00074">
    <property type="reaction ID" value="UER00131"/>
</dbReference>
<dbReference type="FunFam" id="3.30.470.20:FF:000020">
    <property type="entry name" value="Probable multifunctional protein ADE2"/>
    <property type="match status" value="1"/>
</dbReference>
<evidence type="ECO:0000256" key="3">
    <source>
        <dbReference type="ARBA" id="ARBA00022598"/>
    </source>
</evidence>
<comment type="similarity">
    <text evidence="8">Belongs to the SAICAR synthetase family.</text>
</comment>
<dbReference type="GO" id="GO:0006189">
    <property type="term" value="P:'de novo' IMP biosynthetic process"/>
    <property type="evidence" value="ECO:0007669"/>
    <property type="project" value="UniProtKB-UniRule"/>
</dbReference>
<keyword evidence="3 8" id="KW-0436">Ligase</keyword>
<dbReference type="EMBL" id="RSAS01000347">
    <property type="protein sequence ID" value="RRR73263.1"/>
    <property type="molecule type" value="Genomic_DNA"/>
</dbReference>
<gene>
    <name evidence="8" type="primary">purC</name>
    <name evidence="10" type="ORF">EI684_09100</name>
</gene>
<feature type="domain" description="SAICAR synthetase/ADE2 N-terminal" evidence="9">
    <location>
        <begin position="7"/>
        <end position="221"/>
    </location>
</feature>
<dbReference type="Proteomes" id="UP000280307">
    <property type="component" value="Unassembled WGS sequence"/>
</dbReference>
<evidence type="ECO:0000256" key="7">
    <source>
        <dbReference type="ARBA" id="ARBA00048475"/>
    </source>
</evidence>
<dbReference type="PANTHER" id="PTHR43599:SF3">
    <property type="entry name" value="SI:DKEY-6E2.2"/>
    <property type="match status" value="1"/>
</dbReference>
<dbReference type="AlphaFoldDB" id="A0A426U1K3"/>
<keyword evidence="6 8" id="KW-0067">ATP-binding</keyword>
<comment type="pathway">
    <text evidence="2">Purine metabolism; IMP biosynthesis via de novo pathway; 5-amino-1-(5-phospho-D-ribosyl)imidazole-4-carboxylate from 5-amino-1-(5-phospho-D-ribosyl)imidazole (carboxylase route): step 1/1.</text>
</comment>
<evidence type="ECO:0000256" key="4">
    <source>
        <dbReference type="ARBA" id="ARBA00022741"/>
    </source>
</evidence>
<proteinExistence type="inferred from homology"/>
<evidence type="ECO:0000313" key="10">
    <source>
        <dbReference type="EMBL" id="RRR73263.1"/>
    </source>
</evidence>
<dbReference type="HAMAP" id="MF_00137">
    <property type="entry name" value="SAICAR_synth"/>
    <property type="match status" value="1"/>
</dbReference>
<comment type="caution">
    <text evidence="10">The sequence shown here is derived from an EMBL/GenBank/DDBJ whole genome shotgun (WGS) entry which is preliminary data.</text>
</comment>
<protein>
    <recommendedName>
        <fullName evidence="8">Phosphoribosylaminoimidazole-succinocarboxamide synthase</fullName>
        <ecNumber evidence="8">6.3.2.6</ecNumber>
    </recommendedName>
    <alternativeName>
        <fullName evidence="8">SAICAR synthetase</fullName>
    </alternativeName>
</protein>
<dbReference type="InterPro" id="IPR028923">
    <property type="entry name" value="SAICAR_synt/ADE2_N"/>
</dbReference>
<dbReference type="Pfam" id="PF01259">
    <property type="entry name" value="SAICAR_synt"/>
    <property type="match status" value="1"/>
</dbReference>
<keyword evidence="5 8" id="KW-0658">Purine biosynthesis</keyword>
<comment type="pathway">
    <text evidence="1 8">Purine metabolism; IMP biosynthesis via de novo pathway; 5-amino-1-(5-phospho-D-ribosyl)imidazole-4-carboxamide from 5-amino-1-(5-phospho-D-ribosyl)imidazole-4-carboxylate: step 1/2.</text>
</comment>
<evidence type="ECO:0000259" key="9">
    <source>
        <dbReference type="Pfam" id="PF01259"/>
    </source>
</evidence>
<evidence type="ECO:0000256" key="6">
    <source>
        <dbReference type="ARBA" id="ARBA00022840"/>
    </source>
</evidence>
<dbReference type="PROSITE" id="PS01058">
    <property type="entry name" value="SAICAR_SYNTHETASE_2"/>
    <property type="match status" value="1"/>
</dbReference>
<keyword evidence="4 8" id="KW-0547">Nucleotide-binding</keyword>
<evidence type="ECO:0000256" key="5">
    <source>
        <dbReference type="ARBA" id="ARBA00022755"/>
    </source>
</evidence>
<dbReference type="InterPro" id="IPR018236">
    <property type="entry name" value="SAICAR_synthetase_CS"/>
</dbReference>
<dbReference type="PANTHER" id="PTHR43599">
    <property type="entry name" value="MULTIFUNCTIONAL PROTEIN ADE2"/>
    <property type="match status" value="1"/>
</dbReference>
<dbReference type="GO" id="GO:0004639">
    <property type="term" value="F:phosphoribosylaminoimidazolesuccinocarboxamide synthase activity"/>
    <property type="evidence" value="ECO:0007669"/>
    <property type="project" value="UniProtKB-UniRule"/>
</dbReference>
<evidence type="ECO:0000256" key="2">
    <source>
        <dbReference type="ARBA" id="ARBA00004747"/>
    </source>
</evidence>